<dbReference type="EMBL" id="BMPI01000059">
    <property type="protein sequence ID" value="GGM69298.1"/>
    <property type="molecule type" value="Genomic_DNA"/>
</dbReference>
<name>A0A917X477_9ACTN</name>
<keyword evidence="3" id="KW-1185">Reference proteome</keyword>
<dbReference type="AlphaFoldDB" id="A0A917X477"/>
<reference evidence="2" key="2">
    <citation type="submission" date="2020-09" db="EMBL/GenBank/DDBJ databases">
        <authorList>
            <person name="Sun Q."/>
            <person name="Ohkuma M."/>
        </authorList>
    </citation>
    <scope>NUCLEOTIDE SEQUENCE</scope>
    <source>
        <strain evidence="2">JCM 19831</strain>
    </source>
</reference>
<evidence type="ECO:0000313" key="3">
    <source>
        <dbReference type="Proteomes" id="UP000642070"/>
    </source>
</evidence>
<accession>A0A917X477</accession>
<comment type="caution">
    <text evidence="2">The sequence shown here is derived from an EMBL/GenBank/DDBJ whole genome shotgun (WGS) entry which is preliminary data.</text>
</comment>
<feature type="region of interest" description="Disordered" evidence="1">
    <location>
        <begin position="177"/>
        <end position="198"/>
    </location>
</feature>
<reference evidence="2" key="1">
    <citation type="journal article" date="2014" name="Int. J. Syst. Evol. Microbiol.">
        <title>Complete genome sequence of Corynebacterium casei LMG S-19264T (=DSM 44701T), isolated from a smear-ripened cheese.</title>
        <authorList>
            <consortium name="US DOE Joint Genome Institute (JGI-PGF)"/>
            <person name="Walter F."/>
            <person name="Albersmeier A."/>
            <person name="Kalinowski J."/>
            <person name="Ruckert C."/>
        </authorList>
    </citation>
    <scope>NUCLEOTIDE SEQUENCE</scope>
    <source>
        <strain evidence="2">JCM 19831</strain>
    </source>
</reference>
<feature type="compositionally biased region" description="Basic and acidic residues" evidence="1">
    <location>
        <begin position="179"/>
        <end position="188"/>
    </location>
</feature>
<organism evidence="2 3">
    <name type="scientific">Dactylosporangium sucinum</name>
    <dbReference type="NCBI Taxonomy" id="1424081"/>
    <lineage>
        <taxon>Bacteria</taxon>
        <taxon>Bacillati</taxon>
        <taxon>Actinomycetota</taxon>
        <taxon>Actinomycetes</taxon>
        <taxon>Micromonosporales</taxon>
        <taxon>Micromonosporaceae</taxon>
        <taxon>Dactylosporangium</taxon>
    </lineage>
</organism>
<sequence length="198" mass="21913">MWTWQASATQTGAVTSRYIPLALGEVGWLFPALTERTEHDRVRELLQAADETLYRLGQQLGARPDAQLWGVPLHRFHYQRLGPEPEFPVTILAGEGGADQIWVDILCAPVGRGPYHRPGPPWQVHTTISLSCDSHPTICGVHQVDARTGPPVETPIEAATEVQAAAAWLLQRLAAETADSLRKHDPNRGHPPPPRRRD</sequence>
<protein>
    <submittedName>
        <fullName evidence="2">Uncharacterized protein</fullName>
    </submittedName>
</protein>
<proteinExistence type="predicted"/>
<evidence type="ECO:0000313" key="2">
    <source>
        <dbReference type="EMBL" id="GGM69298.1"/>
    </source>
</evidence>
<dbReference type="Proteomes" id="UP000642070">
    <property type="component" value="Unassembled WGS sequence"/>
</dbReference>
<gene>
    <name evidence="2" type="ORF">GCM10007977_083760</name>
</gene>
<evidence type="ECO:0000256" key="1">
    <source>
        <dbReference type="SAM" id="MobiDB-lite"/>
    </source>
</evidence>